<accession>A0A7L7YM98</accession>
<dbReference type="RefSeq" id="WP_191111141.1">
    <property type="nucleotide sequence ID" value="NZ_CP061738.1"/>
</dbReference>
<proteinExistence type="predicted"/>
<evidence type="ECO:0000313" key="2">
    <source>
        <dbReference type="EMBL" id="QOD38343.1"/>
    </source>
</evidence>
<dbReference type="AlphaFoldDB" id="A0A7L7YM98"/>
<sequence>MNSNKDVETLMGNKNSKLSKGLHSRSVTSLLNEKDKFIQAVVGTVKADALREFLNTDKGQNMFDVIYENKVRRNMSSILCGTGAKAKDAFQGLYDLLFDDKGNKTKYLKTLEEKSIDLARISSILNGAGAKAKDTFQGLYDLWFDDKGNKTKYLRTLEKEGIDLASISSILNGAGAKAKDAFQGLYDLWFDNGNKTKYLRTLEKEGIDLASISSILNGAGAKANTNLHK</sequence>
<dbReference type="Proteomes" id="UP000516514">
    <property type="component" value="Chromosome"/>
</dbReference>
<organism evidence="2 3">
    <name type="scientific">Candidatus Wolbachia massiliensis</name>
    <dbReference type="NCBI Taxonomy" id="1845000"/>
    <lineage>
        <taxon>Bacteria</taxon>
        <taxon>Pseudomonadati</taxon>
        <taxon>Pseudomonadota</taxon>
        <taxon>Alphaproteobacteria</taxon>
        <taxon>Rickettsiales</taxon>
        <taxon>Anaplasmataceae</taxon>
        <taxon>Wolbachieae</taxon>
        <taxon>Wolbachia</taxon>
    </lineage>
</organism>
<evidence type="ECO:0000313" key="3">
    <source>
        <dbReference type="Proteomes" id="UP000516514"/>
    </source>
</evidence>
<dbReference type="EMBL" id="CP061738">
    <property type="protein sequence ID" value="QOD38343.1"/>
    <property type="molecule type" value="Genomic_DNA"/>
</dbReference>
<feature type="region of interest" description="Disordered" evidence="1">
    <location>
        <begin position="1"/>
        <end position="20"/>
    </location>
</feature>
<keyword evidence="3" id="KW-1185">Reference proteome</keyword>
<dbReference type="KEGG" id="wms:ID128_00160"/>
<name>A0A7L7YM98_9RICK</name>
<protein>
    <submittedName>
        <fullName evidence="2">Uncharacterized protein</fullName>
    </submittedName>
</protein>
<gene>
    <name evidence="2" type="ORF">ID128_00160</name>
</gene>
<evidence type="ECO:0000256" key="1">
    <source>
        <dbReference type="SAM" id="MobiDB-lite"/>
    </source>
</evidence>
<reference evidence="2 3" key="1">
    <citation type="submission" date="2020-09" db="EMBL/GenBank/DDBJ databases">
        <title>An Earliest Endosymbiont, Wolbachia massiliensis sp. nov., Strain PL13 From the Bed Bug (Cimex hemipterius), Type strain of a New supergroup T.</title>
        <authorList>
            <person name="Laidoudi Y."/>
            <person name="Levasseur A."/>
            <person name="Medkour H."/>
            <person name="Maaloum M."/>
            <person name="BenKhedher M."/>
            <person name="Sambou M."/>
            <person name="Bassene H."/>
            <person name="Davoust B."/>
            <person name="Fenollar F."/>
            <person name="Raoult D."/>
            <person name="Mediannikov O."/>
        </authorList>
    </citation>
    <scope>NUCLEOTIDE SEQUENCE [LARGE SCALE GENOMIC DNA]</scope>
    <source>
        <strain evidence="2 3">PL13</strain>
    </source>
</reference>